<dbReference type="InterPro" id="IPR029063">
    <property type="entry name" value="SAM-dependent_MTases_sf"/>
</dbReference>
<comment type="caution">
    <text evidence="10">The sequence shown here is derived from an EMBL/GenBank/DDBJ whole genome shotgun (WGS) entry which is preliminary data.</text>
</comment>
<feature type="repeat" description="WD" evidence="8">
    <location>
        <begin position="425"/>
        <end position="438"/>
    </location>
</feature>
<feature type="repeat" description="WD" evidence="8">
    <location>
        <begin position="125"/>
        <end position="166"/>
    </location>
</feature>
<evidence type="ECO:0000259" key="9">
    <source>
        <dbReference type="Pfam" id="PF09384"/>
    </source>
</evidence>
<evidence type="ECO:0000256" key="5">
    <source>
        <dbReference type="ARBA" id="ARBA00022737"/>
    </source>
</evidence>
<dbReference type="PROSITE" id="PS50294">
    <property type="entry name" value="WD_REPEATS_REGION"/>
    <property type="match status" value="1"/>
</dbReference>
<dbReference type="Proteomes" id="UP000318571">
    <property type="component" value="Chromosome 4"/>
</dbReference>
<organism evidence="10 11">
    <name type="scientific">Tigriopus californicus</name>
    <name type="common">Marine copepod</name>
    <dbReference type="NCBI Taxonomy" id="6832"/>
    <lineage>
        <taxon>Eukaryota</taxon>
        <taxon>Metazoa</taxon>
        <taxon>Ecdysozoa</taxon>
        <taxon>Arthropoda</taxon>
        <taxon>Crustacea</taxon>
        <taxon>Multicrustacea</taxon>
        <taxon>Hexanauplia</taxon>
        <taxon>Copepoda</taxon>
        <taxon>Harpacticoida</taxon>
        <taxon>Harpacticidae</taxon>
        <taxon>Tigriopus</taxon>
    </lineage>
</organism>
<dbReference type="SMART" id="SM00320">
    <property type="entry name" value="WD40"/>
    <property type="match status" value="7"/>
</dbReference>
<evidence type="ECO:0000256" key="2">
    <source>
        <dbReference type="ARBA" id="ARBA00018260"/>
    </source>
</evidence>
<dbReference type="SUPFAM" id="SSF82171">
    <property type="entry name" value="DPP6 N-terminal domain-like"/>
    <property type="match status" value="1"/>
</dbReference>
<dbReference type="Pfam" id="PF13489">
    <property type="entry name" value="Methyltransf_23"/>
    <property type="match status" value="1"/>
</dbReference>
<dbReference type="Pfam" id="PF09384">
    <property type="entry name" value="UTP15_C"/>
    <property type="match status" value="1"/>
</dbReference>
<keyword evidence="11" id="KW-1185">Reference proteome</keyword>
<comment type="subcellular location">
    <subcellularLocation>
        <location evidence="1">Nucleus</location>
    </subcellularLocation>
</comment>
<dbReference type="Gene3D" id="3.40.50.150">
    <property type="entry name" value="Vaccinia Virus protein VP39"/>
    <property type="match status" value="1"/>
</dbReference>
<sequence>MFEAKALNKFKPTPIVKLPPKSSQETSQDSVYWKGLQFPISVQESGPVKCLDICPTSPHYIAVTGSARVQVYNPESNSVYKTFTKFKEGSFGARFRSDGQLLAAGTEDGPVKMFDLATKTQLRAFKGHGQSVQRVDFLSDLKHVVSFSDDQTVRIWDIATEEEVTKFEGHKFLDNQQYTKNGILRYERIFGETYIRTGGKQTTEKFCRELKLTPDMRILDVGCGIGGSAFHMAREYGALVNGFDLSQNMIDIAQDYRKRMEPGVKHRVQFHVEDATTMEYPESFYDVIYSRDTILHIEDKSALFKKFYRSLKPGGVLFITDYCRGDQEHSQRFKEYVKQRGYNLLTVREYGQVIEGAGFGKVNAVDNTPYFCEILRRELSEFEPKKTEMIRDYTEHDYDDICRGWKEKLDYVRAGCASSISPDIVISGSYDHTVKLWDKRRSSDQFCSMTFDHGSPVESVLLMPNDALLISAGGHEIKIWDILAGSKRPLKVLTPHNKTITCLGFSNSKTRLVSGSLDAQVRFHDLTDFKMVHALKFPSPILTMGVAPDDSFVAAGMTDGLVQFLHRKVESEANELEQRKLLTKKSAQYYLRFTEFTPKPGDIVVEPSQREHECKHDYFLRKFEHAKALDCVLKPFVLTKKPQYAYSVLEELKRRQRLKAALGGRNEKSLTPVLRYLTRYINDYRFSALLCEVSSLLLDLYMDELGKSPNIDRLFVELRKRVDREVINIQQLLGLHGALDMVMKASLASEKPVLRMEESAFRHAHLTQSKEGQQQSATPQTLSNYPNLTWNKVLLQ</sequence>
<dbReference type="EMBL" id="VCGU01000011">
    <property type="protein sequence ID" value="TRY67895.1"/>
    <property type="molecule type" value="Genomic_DNA"/>
</dbReference>
<dbReference type="InterPro" id="IPR001680">
    <property type="entry name" value="WD40_rpt"/>
</dbReference>
<evidence type="ECO:0000256" key="7">
    <source>
        <dbReference type="ARBA" id="ARBA00045437"/>
    </source>
</evidence>
<dbReference type="SUPFAM" id="SSF53335">
    <property type="entry name" value="S-adenosyl-L-methionine-dependent methyltransferases"/>
    <property type="match status" value="1"/>
</dbReference>
<dbReference type="PANTHER" id="PTHR19924:SF26">
    <property type="entry name" value="U3 SMALL NUCLEOLAR RNA-ASSOCIATED PROTEIN 15 HOMOLOG"/>
    <property type="match status" value="1"/>
</dbReference>
<dbReference type="PRINTS" id="PR00320">
    <property type="entry name" value="GPROTEINBRPT"/>
</dbReference>
<dbReference type="AlphaFoldDB" id="A0A553NR29"/>
<evidence type="ECO:0000256" key="3">
    <source>
        <dbReference type="ARBA" id="ARBA00022552"/>
    </source>
</evidence>
<dbReference type="GO" id="GO:0006364">
    <property type="term" value="P:rRNA processing"/>
    <property type="evidence" value="ECO:0007669"/>
    <property type="project" value="UniProtKB-KW"/>
</dbReference>
<evidence type="ECO:0000256" key="6">
    <source>
        <dbReference type="ARBA" id="ARBA00023242"/>
    </source>
</evidence>
<accession>A0A553NR29</accession>
<dbReference type="GO" id="GO:0045943">
    <property type="term" value="P:positive regulation of transcription by RNA polymerase I"/>
    <property type="evidence" value="ECO:0007669"/>
    <property type="project" value="TreeGrafter"/>
</dbReference>
<evidence type="ECO:0000256" key="4">
    <source>
        <dbReference type="ARBA" id="ARBA00022574"/>
    </source>
</evidence>
<evidence type="ECO:0000313" key="11">
    <source>
        <dbReference type="Proteomes" id="UP000318571"/>
    </source>
</evidence>
<dbReference type="STRING" id="6832.A0A553NR29"/>
<dbReference type="GO" id="GO:0005730">
    <property type="term" value="C:nucleolus"/>
    <property type="evidence" value="ECO:0007669"/>
    <property type="project" value="InterPro"/>
</dbReference>
<evidence type="ECO:0000313" key="10">
    <source>
        <dbReference type="EMBL" id="TRY67895.1"/>
    </source>
</evidence>
<keyword evidence="4 8" id="KW-0853">WD repeat</keyword>
<gene>
    <name evidence="10" type="ORF">TCAL_12086</name>
</gene>
<evidence type="ECO:0000256" key="1">
    <source>
        <dbReference type="ARBA" id="ARBA00004123"/>
    </source>
</evidence>
<dbReference type="PANTHER" id="PTHR19924">
    <property type="entry name" value="UTP15 U3 SMALL NUCLEOLAR RNA-ASSOCIATED PROTEIN 15 FAMILY MEMBER"/>
    <property type="match status" value="1"/>
</dbReference>
<name>A0A553NR29_TIGCA</name>
<feature type="repeat" description="WD" evidence="8">
    <location>
        <begin position="493"/>
        <end position="534"/>
    </location>
</feature>
<dbReference type="Pfam" id="PF00400">
    <property type="entry name" value="WD40"/>
    <property type="match status" value="4"/>
</dbReference>
<keyword evidence="6" id="KW-0539">Nucleus</keyword>
<comment type="function">
    <text evidence="7">Ribosome biogenesis factor. Involved in nucleolar processing of pre-18S ribosomal RNA. Required for optimal pre-ribosomal RNA transcription by RNA polymerase I. Part of the small subunit (SSU) processome, first precursor of the small eukaryotic ribosomal subunit. During the assembly of the SSU processome in the nucleolus, many ribosome biogenesis factors, an RNA chaperone and ribosomal proteins associate with the nascent pre-rRNA and work in concert to generate RNA folding, modifications, rearrangements and cleavage as well as targeted degradation of pre-ribosomal RNA by the RNA exosome.</text>
</comment>
<proteinExistence type="predicted"/>
<reference evidence="10 11" key="1">
    <citation type="journal article" date="2018" name="Nat. Ecol. Evol.">
        <title>Genomic signatures of mitonuclear coevolution across populations of Tigriopus californicus.</title>
        <authorList>
            <person name="Barreto F.S."/>
            <person name="Watson E.T."/>
            <person name="Lima T.G."/>
            <person name="Willett C.S."/>
            <person name="Edmands S."/>
            <person name="Li W."/>
            <person name="Burton R.S."/>
        </authorList>
    </citation>
    <scope>NUCLEOTIDE SEQUENCE [LARGE SCALE GENOMIC DNA]</scope>
    <source>
        <strain evidence="10 11">San Diego</strain>
    </source>
</reference>
<protein>
    <recommendedName>
        <fullName evidence="2">U3 small nucleolar RNA-associated protein 15 homolog</fullName>
    </recommendedName>
</protein>
<dbReference type="InterPro" id="IPR018983">
    <property type="entry name" value="U3_snoRNA-assocProt_15_C"/>
</dbReference>
<dbReference type="InterPro" id="IPR020472">
    <property type="entry name" value="WD40_PAC1"/>
</dbReference>
<feature type="domain" description="U3 small nucleolar RNA-associated protein 15 C-terminal" evidence="9">
    <location>
        <begin position="596"/>
        <end position="741"/>
    </location>
</feature>
<keyword evidence="5" id="KW-0677">Repeat</keyword>
<dbReference type="Gene3D" id="2.130.10.10">
    <property type="entry name" value="YVTN repeat-like/Quinoprotein amine dehydrogenase"/>
    <property type="match status" value="2"/>
</dbReference>
<dbReference type="InterPro" id="IPR015943">
    <property type="entry name" value="WD40/YVTN_repeat-like_dom_sf"/>
</dbReference>
<evidence type="ECO:0000256" key="8">
    <source>
        <dbReference type="PROSITE-ProRule" id="PRU00221"/>
    </source>
</evidence>
<keyword evidence="3" id="KW-0698">rRNA processing</keyword>
<dbReference type="PROSITE" id="PS50082">
    <property type="entry name" value="WD_REPEATS_2"/>
    <property type="match status" value="3"/>
</dbReference>